<proteinExistence type="predicted"/>
<dbReference type="Pfam" id="PF02992">
    <property type="entry name" value="Transposase_21"/>
    <property type="match status" value="1"/>
</dbReference>
<feature type="domain" description="DUF4216" evidence="2">
    <location>
        <begin position="950"/>
        <end position="1025"/>
    </location>
</feature>
<evidence type="ECO:0000259" key="4">
    <source>
        <dbReference type="Pfam" id="PF13963"/>
    </source>
</evidence>
<protein>
    <submittedName>
        <fullName evidence="5">Uncharacterized protein</fullName>
    </submittedName>
</protein>
<dbReference type="InterPro" id="IPR025312">
    <property type="entry name" value="DUF4216"/>
</dbReference>
<feature type="region of interest" description="Disordered" evidence="1">
    <location>
        <begin position="1101"/>
        <end position="1150"/>
    </location>
</feature>
<feature type="domain" description="Transposase-associated" evidence="4">
    <location>
        <begin position="5"/>
        <end position="78"/>
    </location>
</feature>
<evidence type="ECO:0000259" key="2">
    <source>
        <dbReference type="Pfam" id="PF13952"/>
    </source>
</evidence>
<dbReference type="InterPro" id="IPR004242">
    <property type="entry name" value="Transposase_21"/>
</dbReference>
<gene>
    <name evidence="5" type="ORF">CEPIT_LOCUS25100</name>
</gene>
<dbReference type="Pfam" id="PF13963">
    <property type="entry name" value="Transpos_assoc"/>
    <property type="match status" value="1"/>
</dbReference>
<evidence type="ECO:0000313" key="6">
    <source>
        <dbReference type="Proteomes" id="UP001152523"/>
    </source>
</evidence>
<dbReference type="PANTHER" id="PTHR48258:SF6">
    <property type="entry name" value="LEUCINE-RICH REPEAT DOMAIN, L DOMAIN-CONTAINING PROTEIN"/>
    <property type="match status" value="1"/>
</dbReference>
<evidence type="ECO:0000259" key="3">
    <source>
        <dbReference type="Pfam" id="PF13960"/>
    </source>
</evidence>
<evidence type="ECO:0000256" key="1">
    <source>
        <dbReference type="SAM" id="MobiDB-lite"/>
    </source>
</evidence>
<dbReference type="Pfam" id="PF13960">
    <property type="entry name" value="DUF4218"/>
    <property type="match status" value="1"/>
</dbReference>
<dbReference type="InterPro" id="IPR029480">
    <property type="entry name" value="Transpos_assoc"/>
</dbReference>
<keyword evidence="6" id="KW-1185">Reference proteome</keyword>
<reference evidence="5" key="1">
    <citation type="submission" date="2022-07" db="EMBL/GenBank/DDBJ databases">
        <authorList>
            <person name="Macas J."/>
            <person name="Novak P."/>
            <person name="Neumann P."/>
        </authorList>
    </citation>
    <scope>NUCLEOTIDE SEQUENCE</scope>
</reference>
<name>A0AAV0EMN4_9ASTE</name>
<sequence length="1150" mass="132716">MPIDKSWIYIKNRLSNEYWKGLQGFIDYAKDFVNEEGNISCPCKRCLNGKMLPLKDVKRHIFESGFDVTYSHWVFHGEPPEIPPFLNLNVEDEAEDEMAAVMNDIAGETRDHGLRGDTTYNTGDEMSTQFEDLLSELHAELYPGCTKVSSLNFLVKLMHLKVLYKWPNECMDSVLKLLKDVLPDGNKLPTSHYESKKKLSKLGLGYEKIHVCKYDCALFWKSNADLQTCPICNTSRWKNERGKKVPWKVLRYFPLKDRLRRLFVSRHTSKEMTWHQRGKSTVPDMMQHPVDGKEWKEFDENYPDFASEPRNVRLGLSADGFNPFGNMSLSYSMWPVVVVVYNLPPWLCTKDPYKLLTLLIPGPSSPGKDIDVFLRPLIDELKELWSEGMVVHDGDTNTRFQMRVALLMTISDFPARSSLSGWSGQGYYACSSCNVDTPSMRITSKTCYVGHRSWLPTDHILRKNKKFNGQVDKSTPPKQKSTREILDQLQNVCPRVPGKHPDFGGKKLKRKRKPRELNWTKKSVFWELPYWSSLSLRHNLDVMHIEKNVCESLLGTVLSIDRKTKDTDKARIDLAHWGVREEFHLYKDGEQLMKPHAAYTLSPDDCTKFCEFLKHVRFPDGFASNLGKNVIGGTSKISGLKSHDCHVIMQRLLPTGIRPFLKKEIVDAITELCNFFKLICSRKVRVSDLKQAQKDIIVILCKLETIFPPAFFDIMVHVTMHLPEEAIRGGPVHLRWMYAIERFLGSLKKYVRNRARPEGSIAEAYIANEALSFCSMYLSDIETRFNRLERNWVESDVSTTGSLSIFQSRTRPIGKMSLITLDYAMRNRAEWYILQNCPEVQHYIDEHKEVISSRNTICSLDEIQLKEFPEWFQRKIFSLQECSTPELNKQLVSLAFRSSPTFKSYPGCIVNGVKFLTHRRDMNRSTQNSGISVKGSDDEVFYGQLEDIYELSYGGNNSVVLFKCKWYNTSLDRRGKRRGTKEYKNKMSICIKDFWYENEPFILASQAEQVFYVEDLYNGPQWRVVEHFGHRHIWDLPPDQEDNMCIVQDVESSGIELDVEVPNLDSMLWNDTNVSPNVASSDVITLYENLQGGFTINEEDEYDEDGESEFLSYGSGNEYDDDDDDDDGNADDDVDDDDDESLKYISSDDD</sequence>
<feature type="domain" description="DUF4218" evidence="3">
    <location>
        <begin position="679"/>
        <end position="791"/>
    </location>
</feature>
<feature type="compositionally biased region" description="Acidic residues" evidence="1">
    <location>
        <begin position="1118"/>
        <end position="1140"/>
    </location>
</feature>
<comment type="caution">
    <text evidence="5">The sequence shown here is derived from an EMBL/GenBank/DDBJ whole genome shotgun (WGS) entry which is preliminary data.</text>
</comment>
<evidence type="ECO:0000313" key="5">
    <source>
        <dbReference type="EMBL" id="CAH9123287.1"/>
    </source>
</evidence>
<dbReference type="Pfam" id="PF13952">
    <property type="entry name" value="DUF4216"/>
    <property type="match status" value="1"/>
</dbReference>
<dbReference type="EMBL" id="CAMAPF010000930">
    <property type="protein sequence ID" value="CAH9123287.1"/>
    <property type="molecule type" value="Genomic_DNA"/>
</dbReference>
<dbReference type="PANTHER" id="PTHR48258">
    <property type="entry name" value="DUF4218 DOMAIN-CONTAINING PROTEIN-RELATED"/>
    <property type="match status" value="1"/>
</dbReference>
<dbReference type="AlphaFoldDB" id="A0AAV0EMN4"/>
<dbReference type="InterPro" id="IPR025452">
    <property type="entry name" value="DUF4218"/>
</dbReference>
<accession>A0AAV0EMN4</accession>
<organism evidence="5 6">
    <name type="scientific">Cuscuta epithymum</name>
    <dbReference type="NCBI Taxonomy" id="186058"/>
    <lineage>
        <taxon>Eukaryota</taxon>
        <taxon>Viridiplantae</taxon>
        <taxon>Streptophyta</taxon>
        <taxon>Embryophyta</taxon>
        <taxon>Tracheophyta</taxon>
        <taxon>Spermatophyta</taxon>
        <taxon>Magnoliopsida</taxon>
        <taxon>eudicotyledons</taxon>
        <taxon>Gunneridae</taxon>
        <taxon>Pentapetalae</taxon>
        <taxon>asterids</taxon>
        <taxon>lamiids</taxon>
        <taxon>Solanales</taxon>
        <taxon>Convolvulaceae</taxon>
        <taxon>Cuscuteae</taxon>
        <taxon>Cuscuta</taxon>
        <taxon>Cuscuta subgen. Cuscuta</taxon>
    </lineage>
</organism>
<dbReference type="Proteomes" id="UP001152523">
    <property type="component" value="Unassembled WGS sequence"/>
</dbReference>